<organism evidence="5 6">
    <name type="scientific">Pustulibacterium marinum</name>
    <dbReference type="NCBI Taxonomy" id="1224947"/>
    <lineage>
        <taxon>Bacteria</taxon>
        <taxon>Pseudomonadati</taxon>
        <taxon>Bacteroidota</taxon>
        <taxon>Flavobacteriia</taxon>
        <taxon>Flavobacteriales</taxon>
        <taxon>Flavobacteriaceae</taxon>
        <taxon>Pustulibacterium</taxon>
    </lineage>
</organism>
<dbReference type="InterPro" id="IPR003313">
    <property type="entry name" value="AraC-bd"/>
</dbReference>
<dbReference type="SUPFAM" id="SSF46689">
    <property type="entry name" value="Homeodomain-like"/>
    <property type="match status" value="1"/>
</dbReference>
<dbReference type="AlphaFoldDB" id="A0A1I7HJF1"/>
<evidence type="ECO:0000256" key="2">
    <source>
        <dbReference type="ARBA" id="ARBA00023125"/>
    </source>
</evidence>
<dbReference type="STRING" id="1224947.SAMN05216480_109136"/>
<sequence length="292" mass="34324">MEHIPTLHIEAFEQEVLSTEFYCNELAAHLENNRSLIHKPHSHDFYLCVIFTEGSGFHEIDFNRYTVAPGSVFFLKPGQVHFWNFSNPPKGYIFFHTKEFYELRYSHAAVSNYTFYANNYNPPKLQLSDTAIAPIAQRFAELYTTQTKDFQFKVRKLVSLIALIYIDLNTLYNANTPSGNVYASNYLQTFYELEHYINQYYKTEKSAQFYANQLHRTTKHINRISKELVNKTTTQLITERVILEAKRQLVHSDNSLTDICFDLGFEDYAYFSRLFKKYTGNTPSSFKKDYNL</sequence>
<proteinExistence type="predicted"/>
<dbReference type="InterPro" id="IPR014710">
    <property type="entry name" value="RmlC-like_jellyroll"/>
</dbReference>
<dbReference type="PANTHER" id="PTHR43280:SF32">
    <property type="entry name" value="TRANSCRIPTIONAL REGULATORY PROTEIN"/>
    <property type="match status" value="1"/>
</dbReference>
<keyword evidence="2 5" id="KW-0238">DNA-binding</keyword>
<dbReference type="GO" id="GO:0003700">
    <property type="term" value="F:DNA-binding transcription factor activity"/>
    <property type="evidence" value="ECO:0007669"/>
    <property type="project" value="InterPro"/>
</dbReference>
<keyword evidence="1" id="KW-0805">Transcription regulation</keyword>
<dbReference type="Gene3D" id="2.60.120.10">
    <property type="entry name" value="Jelly Rolls"/>
    <property type="match status" value="1"/>
</dbReference>
<dbReference type="InterPro" id="IPR037923">
    <property type="entry name" value="HTH-like"/>
</dbReference>
<feature type="domain" description="HTH araC/xylS-type" evidence="4">
    <location>
        <begin position="191"/>
        <end position="289"/>
    </location>
</feature>
<dbReference type="EMBL" id="FPBK01000009">
    <property type="protein sequence ID" value="SFU60742.1"/>
    <property type="molecule type" value="Genomic_DNA"/>
</dbReference>
<dbReference type="SMART" id="SM00342">
    <property type="entry name" value="HTH_ARAC"/>
    <property type="match status" value="1"/>
</dbReference>
<dbReference type="RefSeq" id="WP_093025501.1">
    <property type="nucleotide sequence ID" value="NZ_FPBK01000009.1"/>
</dbReference>
<protein>
    <submittedName>
        <fullName evidence="5">AraC-type DNA-binding protein</fullName>
    </submittedName>
</protein>
<dbReference type="Proteomes" id="UP000199138">
    <property type="component" value="Unassembled WGS sequence"/>
</dbReference>
<reference evidence="5 6" key="1">
    <citation type="submission" date="2016-10" db="EMBL/GenBank/DDBJ databases">
        <authorList>
            <person name="de Groot N.N."/>
        </authorList>
    </citation>
    <scope>NUCLEOTIDE SEQUENCE [LARGE SCALE GENOMIC DNA]</scope>
    <source>
        <strain evidence="5 6">CGMCC 1.12333</strain>
    </source>
</reference>
<dbReference type="Gene3D" id="1.10.10.60">
    <property type="entry name" value="Homeodomain-like"/>
    <property type="match status" value="1"/>
</dbReference>
<evidence type="ECO:0000259" key="4">
    <source>
        <dbReference type="PROSITE" id="PS01124"/>
    </source>
</evidence>
<dbReference type="PRINTS" id="PR00032">
    <property type="entry name" value="HTHARAC"/>
</dbReference>
<keyword evidence="3" id="KW-0804">Transcription</keyword>
<dbReference type="InterPro" id="IPR020449">
    <property type="entry name" value="Tscrpt_reg_AraC-type_HTH"/>
</dbReference>
<gene>
    <name evidence="5" type="ORF">SAMN05216480_109136</name>
</gene>
<evidence type="ECO:0000313" key="6">
    <source>
        <dbReference type="Proteomes" id="UP000199138"/>
    </source>
</evidence>
<evidence type="ECO:0000313" key="5">
    <source>
        <dbReference type="EMBL" id="SFU60742.1"/>
    </source>
</evidence>
<dbReference type="SUPFAM" id="SSF51215">
    <property type="entry name" value="Regulatory protein AraC"/>
    <property type="match status" value="1"/>
</dbReference>
<dbReference type="Pfam" id="PF02311">
    <property type="entry name" value="AraC_binding"/>
    <property type="match status" value="1"/>
</dbReference>
<dbReference type="Pfam" id="PF12833">
    <property type="entry name" value="HTH_18"/>
    <property type="match status" value="1"/>
</dbReference>
<evidence type="ECO:0000256" key="1">
    <source>
        <dbReference type="ARBA" id="ARBA00023015"/>
    </source>
</evidence>
<accession>A0A1I7HJF1</accession>
<keyword evidence="6" id="KW-1185">Reference proteome</keyword>
<dbReference type="InterPro" id="IPR009057">
    <property type="entry name" value="Homeodomain-like_sf"/>
</dbReference>
<dbReference type="GO" id="GO:0043565">
    <property type="term" value="F:sequence-specific DNA binding"/>
    <property type="evidence" value="ECO:0007669"/>
    <property type="project" value="InterPro"/>
</dbReference>
<dbReference type="PANTHER" id="PTHR43280">
    <property type="entry name" value="ARAC-FAMILY TRANSCRIPTIONAL REGULATOR"/>
    <property type="match status" value="1"/>
</dbReference>
<dbReference type="PROSITE" id="PS01124">
    <property type="entry name" value="HTH_ARAC_FAMILY_2"/>
    <property type="match status" value="1"/>
</dbReference>
<dbReference type="InterPro" id="IPR018060">
    <property type="entry name" value="HTH_AraC"/>
</dbReference>
<dbReference type="OrthoDB" id="1096411at2"/>
<evidence type="ECO:0000256" key="3">
    <source>
        <dbReference type="ARBA" id="ARBA00023163"/>
    </source>
</evidence>
<name>A0A1I7HJF1_9FLAO</name>